<sequence>MPRDGSGHSHNAVEADHHIVHGAGQEQSSHVARADKTATPPVEEKGFGIMEHGQGGKPVEGIKDNKADGKQ</sequence>
<proteinExistence type="predicted"/>
<feature type="compositionally biased region" description="Basic and acidic residues" evidence="1">
    <location>
        <begin position="1"/>
        <end position="19"/>
    </location>
</feature>
<organism evidence="2 3">
    <name type="scientific">Botryosphaeria dothidea</name>
    <dbReference type="NCBI Taxonomy" id="55169"/>
    <lineage>
        <taxon>Eukaryota</taxon>
        <taxon>Fungi</taxon>
        <taxon>Dikarya</taxon>
        <taxon>Ascomycota</taxon>
        <taxon>Pezizomycotina</taxon>
        <taxon>Dothideomycetes</taxon>
        <taxon>Dothideomycetes incertae sedis</taxon>
        <taxon>Botryosphaeriales</taxon>
        <taxon>Botryosphaeriaceae</taxon>
        <taxon>Botryosphaeria</taxon>
    </lineage>
</organism>
<accession>A0A8H4N274</accession>
<name>A0A8H4N274_9PEZI</name>
<keyword evidence="3" id="KW-1185">Reference proteome</keyword>
<feature type="compositionally biased region" description="Basic and acidic residues" evidence="1">
    <location>
        <begin position="60"/>
        <end position="71"/>
    </location>
</feature>
<reference evidence="2" key="1">
    <citation type="submission" date="2020-04" db="EMBL/GenBank/DDBJ databases">
        <title>Genome Assembly and Annotation of Botryosphaeria dothidea sdau 11-99, a Latent Pathogen of Apple Fruit Ring Rot in China.</title>
        <authorList>
            <person name="Yu C."/>
            <person name="Diao Y."/>
            <person name="Lu Q."/>
            <person name="Zhao J."/>
            <person name="Cui S."/>
            <person name="Peng C."/>
            <person name="He B."/>
            <person name="Liu H."/>
        </authorList>
    </citation>
    <scope>NUCLEOTIDE SEQUENCE [LARGE SCALE GENOMIC DNA]</scope>
    <source>
        <strain evidence="2">Sdau11-99</strain>
    </source>
</reference>
<evidence type="ECO:0000256" key="1">
    <source>
        <dbReference type="SAM" id="MobiDB-lite"/>
    </source>
</evidence>
<evidence type="ECO:0000313" key="3">
    <source>
        <dbReference type="Proteomes" id="UP000572817"/>
    </source>
</evidence>
<feature type="region of interest" description="Disordered" evidence="1">
    <location>
        <begin position="1"/>
        <end position="71"/>
    </location>
</feature>
<gene>
    <name evidence="2" type="ORF">GTA08_BOTSDO05667</name>
</gene>
<dbReference type="AlphaFoldDB" id="A0A8H4N274"/>
<dbReference type="EMBL" id="WWBZ02000033">
    <property type="protein sequence ID" value="KAF4306265.1"/>
    <property type="molecule type" value="Genomic_DNA"/>
</dbReference>
<evidence type="ECO:0000313" key="2">
    <source>
        <dbReference type="EMBL" id="KAF4306265.1"/>
    </source>
</evidence>
<dbReference type="OrthoDB" id="3439627at2759"/>
<comment type="caution">
    <text evidence="2">The sequence shown here is derived from an EMBL/GenBank/DDBJ whole genome shotgun (WGS) entry which is preliminary data.</text>
</comment>
<feature type="compositionally biased region" description="Basic and acidic residues" evidence="1">
    <location>
        <begin position="32"/>
        <end position="46"/>
    </location>
</feature>
<protein>
    <submittedName>
        <fullName evidence="2">Uncharacterized protein</fullName>
    </submittedName>
</protein>
<dbReference type="Proteomes" id="UP000572817">
    <property type="component" value="Unassembled WGS sequence"/>
</dbReference>